<protein>
    <submittedName>
        <fullName evidence="1">RCG46501</fullName>
    </submittedName>
</protein>
<organism evidence="1 2">
    <name type="scientific">Rattus norvegicus</name>
    <name type="common">Rat</name>
    <dbReference type="NCBI Taxonomy" id="10116"/>
    <lineage>
        <taxon>Eukaryota</taxon>
        <taxon>Metazoa</taxon>
        <taxon>Chordata</taxon>
        <taxon>Craniata</taxon>
        <taxon>Vertebrata</taxon>
        <taxon>Euteleostomi</taxon>
        <taxon>Mammalia</taxon>
        <taxon>Eutheria</taxon>
        <taxon>Euarchontoglires</taxon>
        <taxon>Glires</taxon>
        <taxon>Rodentia</taxon>
        <taxon>Myomorpha</taxon>
        <taxon>Muroidea</taxon>
        <taxon>Muridae</taxon>
        <taxon>Murinae</taxon>
        <taxon>Rattus</taxon>
    </lineage>
</organism>
<dbReference type="EMBL" id="CH473958">
    <property type="protein sequence ID" value="EDM09762.1"/>
    <property type="molecule type" value="Genomic_DNA"/>
</dbReference>
<proteinExistence type="predicted"/>
<accession>A6IC85</accession>
<sequence length="8" mass="938">MFLLRATS</sequence>
<name>A6IC85_RAT</name>
<dbReference type="Proteomes" id="UP000234681">
    <property type="component" value="Chromosome 13"/>
</dbReference>
<evidence type="ECO:0000313" key="1">
    <source>
        <dbReference type="EMBL" id="EDM09762.1"/>
    </source>
</evidence>
<evidence type="ECO:0000313" key="2">
    <source>
        <dbReference type="Proteomes" id="UP000234681"/>
    </source>
</evidence>
<gene>
    <name evidence="1" type="ORF">rCG_46501</name>
</gene>
<reference evidence="1 2" key="1">
    <citation type="submission" date="2005-09" db="EMBL/GenBank/DDBJ databases">
        <authorList>
            <person name="Mural R.J."/>
            <person name="Li P.W."/>
            <person name="Adams M.D."/>
            <person name="Amanatides P.G."/>
            <person name="Baden-Tillson H."/>
            <person name="Barnstead M."/>
            <person name="Chin S.H."/>
            <person name="Dew I."/>
            <person name="Evans C.A."/>
            <person name="Ferriera S."/>
            <person name="Flanigan M."/>
            <person name="Fosler C."/>
            <person name="Glodek A."/>
            <person name="Gu Z."/>
            <person name="Holt R.A."/>
            <person name="Jennings D."/>
            <person name="Kraft C.L."/>
            <person name="Lu F."/>
            <person name="Nguyen T."/>
            <person name="Nusskern D.R."/>
            <person name="Pfannkoch C.M."/>
            <person name="Sitter C."/>
            <person name="Sutton G.G."/>
            <person name="Venter J.C."/>
            <person name="Wang Z."/>
            <person name="Woodage T."/>
            <person name="Zheng X.H."/>
            <person name="Zhong F."/>
        </authorList>
    </citation>
    <scope>NUCLEOTIDE SEQUENCE [LARGE SCALE GENOMIC DNA]</scope>
    <source>
        <strain>BN</strain>
        <strain evidence="2">Sprague-Dawley</strain>
    </source>
</reference>